<dbReference type="Proteomes" id="UP000052943">
    <property type="component" value="Unassembled WGS sequence"/>
</dbReference>
<evidence type="ECO:0000256" key="3">
    <source>
        <dbReference type="ARBA" id="ARBA00022525"/>
    </source>
</evidence>
<keyword evidence="3 5" id="KW-0964">Secreted</keyword>
<evidence type="ECO:0000256" key="1">
    <source>
        <dbReference type="ARBA" id="ARBA00004613"/>
    </source>
</evidence>
<keyword evidence="4 5" id="KW-0732">Signal</keyword>
<evidence type="ECO:0000313" key="6">
    <source>
        <dbReference type="EMBL" id="KUF87988.1"/>
    </source>
</evidence>
<evidence type="ECO:0000256" key="2">
    <source>
        <dbReference type="ARBA" id="ARBA00010400"/>
    </source>
</evidence>
<comment type="similarity">
    <text evidence="2 5">Belongs to the RxLR effector family.</text>
</comment>
<dbReference type="InterPro" id="IPR031825">
    <property type="entry name" value="RXLR"/>
</dbReference>
<accession>A0A0W8CW33</accession>
<evidence type="ECO:0000313" key="8">
    <source>
        <dbReference type="Proteomes" id="UP000052943"/>
    </source>
</evidence>
<name>A0A0W8CW33_PHYNI</name>
<feature type="chain" id="PRO_5007439912" description="RxLR effector protein" evidence="5">
    <location>
        <begin position="20"/>
        <end position="101"/>
    </location>
</feature>
<evidence type="ECO:0000313" key="7">
    <source>
        <dbReference type="EMBL" id="KUF88337.1"/>
    </source>
</evidence>
<reference evidence="7 8" key="1">
    <citation type="submission" date="2015-11" db="EMBL/GenBank/DDBJ databases">
        <title>Genomes and virulence difference between two physiological races of Phytophthora nicotianae.</title>
        <authorList>
            <person name="Liu H."/>
            <person name="Ma X."/>
            <person name="Yu H."/>
            <person name="Fang D."/>
            <person name="Li Y."/>
            <person name="Wang X."/>
            <person name="Wang W."/>
            <person name="Dong Y."/>
            <person name="Xiao B."/>
        </authorList>
    </citation>
    <scope>NUCLEOTIDE SEQUENCE [LARGE SCALE GENOMIC DNA]</scope>
    <source>
        <strain evidence="8">race 0</strain>
        <strain evidence="7">Race 0</strain>
    </source>
</reference>
<comment type="subcellular location">
    <subcellularLocation>
        <location evidence="1 5">Secreted</location>
    </subcellularLocation>
</comment>
<feature type="signal peptide" evidence="5">
    <location>
        <begin position="1"/>
        <end position="19"/>
    </location>
</feature>
<proteinExistence type="inferred from homology"/>
<dbReference type="EMBL" id="LNFO01001862">
    <property type="protein sequence ID" value="KUF88337.1"/>
    <property type="molecule type" value="Genomic_DNA"/>
</dbReference>
<dbReference type="AlphaFoldDB" id="A0A0W8CW33"/>
<comment type="function">
    <text evidence="5">Effector that suppresses plant defense responses during pathogen infection.</text>
</comment>
<evidence type="ECO:0000256" key="4">
    <source>
        <dbReference type="ARBA" id="ARBA00022729"/>
    </source>
</evidence>
<dbReference type="Pfam" id="PF16810">
    <property type="entry name" value="RXLR"/>
    <property type="match status" value="1"/>
</dbReference>
<comment type="caution">
    <text evidence="7">The sequence shown here is derived from an EMBL/GenBank/DDBJ whole genome shotgun (WGS) entry which is preliminary data.</text>
</comment>
<protein>
    <recommendedName>
        <fullName evidence="5">RxLR effector protein</fullName>
    </recommendedName>
</protein>
<comment type="domain">
    <text evidence="5">The RxLR-dEER motif acts to carry the protein into the host cell cytoplasm through binding to cell surface phosphatidylinositol-3-phosphate.</text>
</comment>
<evidence type="ECO:0000256" key="5">
    <source>
        <dbReference type="RuleBase" id="RU367124"/>
    </source>
</evidence>
<gene>
    <name evidence="6" type="ORF">AM587_10004379</name>
    <name evidence="7" type="ORF">AM587_10011349</name>
</gene>
<sequence length="101" mass="11300">MGLVKVITVFFSATLYVSGTAIPATKYSKVMIRDEEGSAFVGGTLTDGGRLLRRAETDSADDSMAAEERFIMRIWRNYVKKYVVDMKNAKKAKEVATRLQQ</sequence>
<organism evidence="7 8">
    <name type="scientific">Phytophthora nicotianae</name>
    <name type="common">Potato buckeye rot agent</name>
    <name type="synonym">Phytophthora parasitica</name>
    <dbReference type="NCBI Taxonomy" id="4792"/>
    <lineage>
        <taxon>Eukaryota</taxon>
        <taxon>Sar</taxon>
        <taxon>Stramenopiles</taxon>
        <taxon>Oomycota</taxon>
        <taxon>Peronosporomycetes</taxon>
        <taxon>Peronosporales</taxon>
        <taxon>Peronosporaceae</taxon>
        <taxon>Phytophthora</taxon>
    </lineage>
</organism>
<dbReference type="EMBL" id="LNFO01001929">
    <property type="protein sequence ID" value="KUF87988.1"/>
    <property type="molecule type" value="Genomic_DNA"/>
</dbReference>